<evidence type="ECO:0000313" key="3">
    <source>
        <dbReference type="EMBL" id="MBA0085551.1"/>
    </source>
</evidence>
<dbReference type="InterPro" id="IPR052344">
    <property type="entry name" value="Transposase-related"/>
</dbReference>
<feature type="region of interest" description="Disordered" evidence="1">
    <location>
        <begin position="53"/>
        <end position="101"/>
    </location>
</feature>
<gene>
    <name evidence="3" type="ORF">HRJ53_11195</name>
</gene>
<evidence type="ECO:0000313" key="4">
    <source>
        <dbReference type="Proteomes" id="UP000567293"/>
    </source>
</evidence>
<comment type="caution">
    <text evidence="3">The sequence shown here is derived from an EMBL/GenBank/DDBJ whole genome shotgun (WGS) entry which is preliminary data.</text>
</comment>
<evidence type="ECO:0000256" key="1">
    <source>
        <dbReference type="SAM" id="MobiDB-lite"/>
    </source>
</evidence>
<organism evidence="3 4">
    <name type="scientific">Candidatus Acidiferrum panamense</name>
    <dbReference type="NCBI Taxonomy" id="2741543"/>
    <lineage>
        <taxon>Bacteria</taxon>
        <taxon>Pseudomonadati</taxon>
        <taxon>Acidobacteriota</taxon>
        <taxon>Terriglobia</taxon>
        <taxon>Candidatus Acidiferrales</taxon>
        <taxon>Candidatus Acidiferrum</taxon>
    </lineage>
</organism>
<reference evidence="3" key="1">
    <citation type="submission" date="2020-06" db="EMBL/GenBank/DDBJ databases">
        <title>Legume-microbial interactions unlock mineral nutrients during tropical forest succession.</title>
        <authorList>
            <person name="Epihov D.Z."/>
        </authorList>
    </citation>
    <scope>NUCLEOTIDE SEQUENCE [LARGE SCALE GENOMIC DNA]</scope>
    <source>
        <strain evidence="3">Pan2503</strain>
    </source>
</reference>
<dbReference type="InterPro" id="IPR004291">
    <property type="entry name" value="Transposase_IS66_central"/>
</dbReference>
<dbReference type="AlphaFoldDB" id="A0A7V8NQK2"/>
<evidence type="ECO:0000259" key="2">
    <source>
        <dbReference type="Pfam" id="PF03050"/>
    </source>
</evidence>
<dbReference type="Pfam" id="PF03050">
    <property type="entry name" value="DDE_Tnp_IS66"/>
    <property type="match status" value="1"/>
</dbReference>
<protein>
    <submittedName>
        <fullName evidence="3">Transposase</fullName>
    </submittedName>
</protein>
<dbReference type="EMBL" id="JACDQQ010001088">
    <property type="protein sequence ID" value="MBA0085551.1"/>
    <property type="molecule type" value="Genomic_DNA"/>
</dbReference>
<keyword evidence="4" id="KW-1185">Reference proteome</keyword>
<accession>A0A7V8NQK2</accession>
<feature type="domain" description="Transposase IS66 central" evidence="2">
    <location>
        <begin position="375"/>
        <end position="500"/>
    </location>
</feature>
<name>A0A7V8NQK2_9BACT</name>
<dbReference type="PANTHER" id="PTHR33678">
    <property type="entry name" value="BLL1576 PROTEIN"/>
    <property type="match status" value="1"/>
</dbReference>
<sequence length="549" mass="61196">MAARPPDSLERLTQTDLIGVVRELIGEVGRLRAENEKLSSAFTELKTEHQAVKDELARLKNLPPRPPQKPSGMDKATDRSVSGGGGAKNPEGKKSGRRRGSQLDKLTIGATVVVGAKVPPGSRHKGYEEIVVQDLSLSPQVTRYRRERWQTPEGKTIIAALDPGIVGGYGPNLHRFVLALHFSGQVTCERIVALLNGMGVMISKRQVVRLLTVKLETFRAEDEAVLNAGLHGAYVTVDDTGARHAGESGYTTQIGSDRFTVFRTGPSKSRQAFLSRLCGSTALYVINDEALDYMKGRQLPQIIIDKFADHEERIFPRHEDWERHLQALGLTDLKVTPDPVLIASEGALWGAIRHQGLLADTVIVSDDAGQFRVGVHALCWVHLERLVHKLVPANDKQRNAVEIAKRMIWWFYASLKEYKQAPNPQQAQVLRDRFDRIFKRRGTGYVMLDRLLRRLFHHKDALLRVLDRPEIPLNTNASENDIRAFVTKRKISGGTVSDNGRDARDIMLGLAKTCMKLKLSFYEFLGARLGVPGTQIIPPLAQFIRPVPP</sequence>
<dbReference type="Proteomes" id="UP000567293">
    <property type="component" value="Unassembled WGS sequence"/>
</dbReference>
<proteinExistence type="predicted"/>
<dbReference type="PANTHER" id="PTHR33678:SF2">
    <property type="match status" value="1"/>
</dbReference>